<dbReference type="GO" id="GO:0008061">
    <property type="term" value="F:chitin binding"/>
    <property type="evidence" value="ECO:0007669"/>
    <property type="project" value="UniProtKB-UniRule"/>
</dbReference>
<dbReference type="SUPFAM" id="SSF54556">
    <property type="entry name" value="Chitinase insertion domain"/>
    <property type="match status" value="1"/>
</dbReference>
<dbReference type="GO" id="GO:0008843">
    <property type="term" value="F:endochitinase activity"/>
    <property type="evidence" value="ECO:0007669"/>
    <property type="project" value="UniProtKB-EC"/>
</dbReference>
<keyword evidence="8" id="KW-1015">Disulfide bond</keyword>
<keyword evidence="12" id="KW-1185">Reference proteome</keyword>
<comment type="caution">
    <text evidence="8">Lacks conserved residue(s) required for the propagation of feature annotation.</text>
</comment>
<dbReference type="InterPro" id="IPR017853">
    <property type="entry name" value="GH"/>
</dbReference>
<evidence type="ECO:0000259" key="10">
    <source>
        <dbReference type="PROSITE" id="PS51910"/>
    </source>
</evidence>
<keyword evidence="6" id="KW-0325">Glycoprotein</keyword>
<dbReference type="PROSITE" id="PS50941">
    <property type="entry name" value="CHIT_BIND_I_2"/>
    <property type="match status" value="1"/>
</dbReference>
<dbReference type="PROSITE" id="PS00026">
    <property type="entry name" value="CHIT_BIND_I_1"/>
    <property type="match status" value="1"/>
</dbReference>
<sequence length="1256" mass="139528">MNIIGRALDKDRCDANNECADKSCCNGKSGYCGRDPDHCSPGVCLSNCNSKAECGVGADVPGKTCPLNVCCSKSGYCGTTHNFCAADLGCQNNCAQPGSTGQSGSDVRDLVIGYWEGWSLSQRGCSKRKIDDVPIDSLTHLNLAFAYIEPKTFEIVPMPTMAESAISQITNLKQKAPGLEIWISIGGWTFSDNDTDTQAVWGDLASTPAKRSQFATNLVKFMREWGFDGADLDWEYPGAPDRGGHKEDGQNFVSLLETIQVLFQATASDWGLSFTAPTSYWYLRWFPIDQMYKHVNWINLMTYDLHGSWDSPGDQIGSFVYAHTNKTEIEDSLNLMWRNEVPANKINLGIGFYGRSYTLENANCNKPGCPFKSGGAAGHCTGQSGVLSYEEIEKFIDQYHLTTVYDEAAEIKYMAWGEDQWVSYDDRDTLGKKVDYANKQGLNGLFVWAIDLDDSKHSALEALIGKLGKFAGKNGYDPTRNNGTGWDSITGNQCSWTDCGQENCGTGTVSIGAQQYCGMKDGTAQRQTLCCPLSSAPSSCHWSGDQAIFFCTSACNSSEISVASSQEPYIQGSHQSCFQGFAQYCCKAETTEEDVCGWTDKCVDVKDESVCGNRNFVTSRRADCKYPAGYAFCCDKSVDTSSCAWNEGKTDGKHFACSGSDGCPSGLSKYGSDEHGGKDKNKKDHECQYELDTGDPWGTWEYAEISFCCNPSAFGKKTVNLPVPLEDLFPTPGPESDTEKLDIKVDRTMGGAQNAGNNLDPDKNSFGFYILSGPEDEITTFDKRDNSHWELFDCDNGIGEARQTVKAVCTDTSESSNCDIIFRNGVATTVVEMPADCGPGKYSVAVAMTESVNHTHLHHRLEKRGLRNAPVYDFTFDYDFSPIEKRRDQSKVLVRIDYSDDPGYWSHIVSAHHDKKKRQLEVDTEFGGDHREWLEHTWRKEKRSFVDKDELHRRWWSGDFKEWWDKQKEVDVNYQGIRHRVKDSFTVKIFDQDLKCPSFPEWVEDLYFRSWAKLDIDIETAAGVTVIGNLGNLQSFEESHAWFHSKGSIDASLNFEAMGKLSFHTGQVELFGAHNFGSSFRVPGIVTIGPDFRVLASLAGDASLHMTSSYTVNFAKWDYSMRFPVPQNEKDEPEKMGDFEDPKVEKSKDPFKWDMDAKGSLTAHIIPKVTFGIVFDSSAITNAALDLGVDAYTRLYADAKAGSNTPLVYCYGMDAGASLFGNVQAPKLFGLSLNRHYPIWAKEFDVWPRECSDGST</sequence>
<evidence type="ECO:0000313" key="12">
    <source>
        <dbReference type="Proteomes" id="UP000244855"/>
    </source>
</evidence>
<evidence type="ECO:0000256" key="6">
    <source>
        <dbReference type="ARBA" id="ARBA00023180"/>
    </source>
</evidence>
<dbReference type="SMART" id="SM00270">
    <property type="entry name" value="ChtBD1"/>
    <property type="match status" value="2"/>
</dbReference>
<proteinExistence type="inferred from homology"/>
<dbReference type="PROSITE" id="PS51910">
    <property type="entry name" value="GH18_2"/>
    <property type="match status" value="1"/>
</dbReference>
<dbReference type="SUPFAM" id="SSF57016">
    <property type="entry name" value="Plant lectins/antimicrobial peptides"/>
    <property type="match status" value="1"/>
</dbReference>
<evidence type="ECO:0000256" key="7">
    <source>
        <dbReference type="ARBA" id="ARBA00023295"/>
    </source>
</evidence>
<dbReference type="FunFam" id="3.10.50.10:FF:000003">
    <property type="entry name" value="Class V chitinase CHIT5b"/>
    <property type="match status" value="1"/>
</dbReference>
<keyword evidence="4" id="KW-0732">Signal</keyword>
<dbReference type="Proteomes" id="UP000244855">
    <property type="component" value="Unassembled WGS sequence"/>
</dbReference>
<feature type="disulfide bond" evidence="8">
    <location>
        <begin position="90"/>
        <end position="94"/>
    </location>
</feature>
<dbReference type="AlphaFoldDB" id="A0A2V1D5P1"/>
<accession>A0A2V1D5P1</accession>
<feature type="disulfide bond" evidence="8">
    <location>
        <begin position="65"/>
        <end position="77"/>
    </location>
</feature>
<dbReference type="Gene3D" id="3.20.20.80">
    <property type="entry name" value="Glycosidases"/>
    <property type="match status" value="1"/>
</dbReference>
<evidence type="ECO:0000256" key="3">
    <source>
        <dbReference type="ARBA" id="ARBA00022669"/>
    </source>
</evidence>
<feature type="domain" description="GH18" evidence="10">
    <location>
        <begin position="109"/>
        <end position="470"/>
    </location>
</feature>
<dbReference type="PANTHER" id="PTHR11177:SF397">
    <property type="entry name" value="CHITINASE"/>
    <property type="match status" value="1"/>
</dbReference>
<dbReference type="OrthoDB" id="73875at2759"/>
<keyword evidence="3 8" id="KW-0147">Chitin-binding</keyword>
<dbReference type="InterPro" id="IPR001002">
    <property type="entry name" value="Chitin-bd_1"/>
</dbReference>
<feature type="domain" description="Chitin-binding type-1" evidence="9">
    <location>
        <begin position="51"/>
        <end position="96"/>
    </location>
</feature>
<dbReference type="Pfam" id="PF00187">
    <property type="entry name" value="Chitin_bind_1"/>
    <property type="match status" value="1"/>
</dbReference>
<organism evidence="11 12">
    <name type="scientific">Periconia macrospinosa</name>
    <dbReference type="NCBI Taxonomy" id="97972"/>
    <lineage>
        <taxon>Eukaryota</taxon>
        <taxon>Fungi</taxon>
        <taxon>Dikarya</taxon>
        <taxon>Ascomycota</taxon>
        <taxon>Pezizomycotina</taxon>
        <taxon>Dothideomycetes</taxon>
        <taxon>Pleosporomycetidae</taxon>
        <taxon>Pleosporales</taxon>
        <taxon>Massarineae</taxon>
        <taxon>Periconiaceae</taxon>
        <taxon>Periconia</taxon>
    </lineage>
</organism>
<name>A0A2V1D5P1_9PLEO</name>
<dbReference type="InterPro" id="IPR029070">
    <property type="entry name" value="Chitinase_insertion_sf"/>
</dbReference>
<dbReference type="EMBL" id="KZ805596">
    <property type="protein sequence ID" value="PVH93335.1"/>
    <property type="molecule type" value="Genomic_DNA"/>
</dbReference>
<reference evidence="11 12" key="1">
    <citation type="journal article" date="2018" name="Sci. Rep.">
        <title>Comparative genomics provides insights into the lifestyle and reveals functional heterogeneity of dark septate endophytic fungi.</title>
        <authorList>
            <person name="Knapp D.G."/>
            <person name="Nemeth J.B."/>
            <person name="Barry K."/>
            <person name="Hainaut M."/>
            <person name="Henrissat B."/>
            <person name="Johnson J."/>
            <person name="Kuo A."/>
            <person name="Lim J.H.P."/>
            <person name="Lipzen A."/>
            <person name="Nolan M."/>
            <person name="Ohm R.A."/>
            <person name="Tamas L."/>
            <person name="Grigoriev I.V."/>
            <person name="Spatafora J.W."/>
            <person name="Nagy L.G."/>
            <person name="Kovacs G.M."/>
        </authorList>
    </citation>
    <scope>NUCLEOTIDE SEQUENCE [LARGE SCALE GENOMIC DNA]</scope>
    <source>
        <strain evidence="11 12">DSE2036</strain>
    </source>
</reference>
<evidence type="ECO:0000256" key="8">
    <source>
        <dbReference type="PROSITE-ProRule" id="PRU00261"/>
    </source>
</evidence>
<evidence type="ECO:0000256" key="1">
    <source>
        <dbReference type="ARBA" id="ARBA00008682"/>
    </source>
</evidence>
<dbReference type="STRING" id="97972.A0A2V1D5P1"/>
<dbReference type="CDD" id="cd00035">
    <property type="entry name" value="ChtBD1"/>
    <property type="match status" value="1"/>
</dbReference>
<evidence type="ECO:0000259" key="9">
    <source>
        <dbReference type="PROSITE" id="PS50941"/>
    </source>
</evidence>
<dbReference type="PANTHER" id="PTHR11177">
    <property type="entry name" value="CHITINASE"/>
    <property type="match status" value="1"/>
</dbReference>
<dbReference type="SUPFAM" id="SSF51445">
    <property type="entry name" value="(Trans)glycosidases"/>
    <property type="match status" value="1"/>
</dbReference>
<evidence type="ECO:0000313" key="11">
    <source>
        <dbReference type="EMBL" id="PVH93335.1"/>
    </source>
</evidence>
<evidence type="ECO:0000256" key="5">
    <source>
        <dbReference type="ARBA" id="ARBA00022801"/>
    </source>
</evidence>
<dbReference type="EC" id="3.2.1.14" evidence="2"/>
<protein>
    <recommendedName>
        <fullName evidence="2">chitinase</fullName>
        <ecNumber evidence="2">3.2.1.14</ecNumber>
    </recommendedName>
</protein>
<dbReference type="GO" id="GO:0005975">
    <property type="term" value="P:carbohydrate metabolic process"/>
    <property type="evidence" value="ECO:0007669"/>
    <property type="project" value="InterPro"/>
</dbReference>
<dbReference type="InterPro" id="IPR036861">
    <property type="entry name" value="Endochitinase-like_sf"/>
</dbReference>
<evidence type="ECO:0000256" key="2">
    <source>
        <dbReference type="ARBA" id="ARBA00012729"/>
    </source>
</evidence>
<keyword evidence="5 11" id="KW-0378">Hydrolase</keyword>
<dbReference type="InterPro" id="IPR050314">
    <property type="entry name" value="Glycosyl_Hydrlase_18"/>
</dbReference>
<dbReference type="Gene3D" id="3.30.60.10">
    <property type="entry name" value="Endochitinase-like"/>
    <property type="match status" value="1"/>
</dbReference>
<dbReference type="InterPro" id="IPR018371">
    <property type="entry name" value="Chitin-binding_1_CS"/>
</dbReference>
<comment type="similarity">
    <text evidence="1">Belongs to the glycosyl hydrolase 18 family. Chitinase class V subfamily.</text>
</comment>
<dbReference type="InterPro" id="IPR001223">
    <property type="entry name" value="Glyco_hydro18_cat"/>
</dbReference>
<dbReference type="SMART" id="SM00636">
    <property type="entry name" value="Glyco_18"/>
    <property type="match status" value="1"/>
</dbReference>
<dbReference type="InterPro" id="IPR011583">
    <property type="entry name" value="Chitinase_II/V-like_cat"/>
</dbReference>
<feature type="disulfide bond" evidence="8">
    <location>
        <begin position="70"/>
        <end position="84"/>
    </location>
</feature>
<keyword evidence="7" id="KW-0326">Glycosidase</keyword>
<dbReference type="Pfam" id="PF00704">
    <property type="entry name" value="Glyco_hydro_18"/>
    <property type="match status" value="1"/>
</dbReference>
<evidence type="ECO:0000256" key="4">
    <source>
        <dbReference type="ARBA" id="ARBA00022729"/>
    </source>
</evidence>
<dbReference type="Gene3D" id="3.10.50.10">
    <property type="match status" value="1"/>
</dbReference>
<gene>
    <name evidence="11" type="ORF">DM02DRAFT_696283</name>
</gene>